<dbReference type="Gene3D" id="1.20.59.10">
    <property type="entry name" value="Chorismate mutase"/>
    <property type="match status" value="1"/>
</dbReference>
<evidence type="ECO:0000259" key="2">
    <source>
        <dbReference type="PROSITE" id="PS51168"/>
    </source>
</evidence>
<evidence type="ECO:0000313" key="4">
    <source>
        <dbReference type="Proteomes" id="UP000004191"/>
    </source>
</evidence>
<evidence type="ECO:0000313" key="3">
    <source>
        <dbReference type="EMBL" id="EHR35013.1"/>
    </source>
</evidence>
<dbReference type="GO" id="GO:0009697">
    <property type="term" value="P:salicylic acid biosynthetic process"/>
    <property type="evidence" value="ECO:0007669"/>
    <property type="project" value="TreeGrafter"/>
</dbReference>
<dbReference type="GO" id="GO:0004106">
    <property type="term" value="F:chorismate mutase activity"/>
    <property type="evidence" value="ECO:0007669"/>
    <property type="project" value="InterPro"/>
</dbReference>
<evidence type="ECO:0000256" key="1">
    <source>
        <dbReference type="ARBA" id="ARBA00023235"/>
    </source>
</evidence>
<accession>H3NMH9</accession>
<dbReference type="PANTHER" id="PTHR38041">
    <property type="entry name" value="CHORISMATE MUTASE"/>
    <property type="match status" value="1"/>
</dbReference>
<keyword evidence="4" id="KW-1185">Reference proteome</keyword>
<dbReference type="GeneID" id="96998551"/>
<dbReference type="EMBL" id="AGEI01000015">
    <property type="protein sequence ID" value="EHR35013.1"/>
    <property type="molecule type" value="Genomic_DNA"/>
</dbReference>
<sequence>MLEKQREKIDEIDKEIVRLFEERMKVVVEVAQIKKENNLEIFDSSRENLVIEKVQKYLENEKLKKYLEEFYKDLMNLSKKYQKDIINK</sequence>
<dbReference type="STRING" id="883114.HMPREF9709_00540"/>
<dbReference type="InterPro" id="IPR051331">
    <property type="entry name" value="Chorismate_mutase-related"/>
</dbReference>
<dbReference type="InterPro" id="IPR036263">
    <property type="entry name" value="Chorismate_II_sf"/>
</dbReference>
<dbReference type="Proteomes" id="UP000004191">
    <property type="component" value="Unassembled WGS sequence"/>
</dbReference>
<keyword evidence="1" id="KW-0413">Isomerase</keyword>
<reference evidence="3 4" key="1">
    <citation type="submission" date="2012-01" db="EMBL/GenBank/DDBJ databases">
        <title>The Genome Sequence of Helcococcus kunzii ATCC 51366.</title>
        <authorList>
            <consortium name="The Broad Institute Genome Sequencing Platform"/>
            <person name="Earl A."/>
            <person name="Ward D."/>
            <person name="Feldgarden M."/>
            <person name="Gevers D."/>
            <person name="Huys G."/>
            <person name="Young S.K."/>
            <person name="Zeng Q."/>
            <person name="Gargeya S."/>
            <person name="Fitzgerald M."/>
            <person name="Haas B."/>
            <person name="Abouelleil A."/>
            <person name="Alvarado L."/>
            <person name="Arachchi H.M."/>
            <person name="Berlin A."/>
            <person name="Chapman S.B."/>
            <person name="Gearin G."/>
            <person name="Goldberg J."/>
            <person name="Griggs A."/>
            <person name="Gujja S."/>
            <person name="Hansen M."/>
            <person name="Heiman D."/>
            <person name="Howarth C."/>
            <person name="Larimer J."/>
            <person name="Lui A."/>
            <person name="MacDonald P.J.P."/>
            <person name="McCowen C."/>
            <person name="Montmayeur A."/>
            <person name="Murphy C."/>
            <person name="Neiman D."/>
            <person name="Pearson M."/>
            <person name="Priest M."/>
            <person name="Roberts A."/>
            <person name="Saif S."/>
            <person name="Shea T."/>
            <person name="Sisk P."/>
            <person name="Stolte C."/>
            <person name="Sykes S."/>
            <person name="Wortman J."/>
            <person name="Nusbaum C."/>
            <person name="Birren B."/>
        </authorList>
    </citation>
    <scope>NUCLEOTIDE SEQUENCE [LARGE SCALE GENOMIC DNA]</scope>
    <source>
        <strain evidence="3 4">ATCC 51366</strain>
    </source>
</reference>
<protein>
    <submittedName>
        <fullName evidence="3">Chorismate mutase</fullName>
    </submittedName>
</protein>
<feature type="domain" description="Chorismate mutase" evidence="2">
    <location>
        <begin position="1"/>
        <end position="86"/>
    </location>
</feature>
<dbReference type="InterPro" id="IPR002701">
    <property type="entry name" value="CM_II_prokaryot"/>
</dbReference>
<dbReference type="NCBIfam" id="TIGR01805">
    <property type="entry name" value="CM_mono_grmpos"/>
    <property type="match status" value="1"/>
</dbReference>
<gene>
    <name evidence="3" type="ORF">HMPREF9709_00540</name>
</gene>
<name>H3NMH9_9FIRM</name>
<dbReference type="SMART" id="SM00830">
    <property type="entry name" value="CM_2"/>
    <property type="match status" value="1"/>
</dbReference>
<dbReference type="SUPFAM" id="SSF48600">
    <property type="entry name" value="Chorismate mutase II"/>
    <property type="match status" value="1"/>
</dbReference>
<organism evidence="3 4">
    <name type="scientific">Helcococcus kunzii ATCC 51366</name>
    <dbReference type="NCBI Taxonomy" id="883114"/>
    <lineage>
        <taxon>Bacteria</taxon>
        <taxon>Bacillati</taxon>
        <taxon>Bacillota</taxon>
        <taxon>Tissierellia</taxon>
        <taxon>Tissierellales</taxon>
        <taxon>Peptoniphilaceae</taxon>
        <taxon>Helcococcus</taxon>
    </lineage>
</organism>
<dbReference type="PROSITE" id="PS51168">
    <property type="entry name" value="CHORISMATE_MUT_2"/>
    <property type="match status" value="1"/>
</dbReference>
<dbReference type="PANTHER" id="PTHR38041:SF1">
    <property type="entry name" value="CHORISMATE MUTASE"/>
    <property type="match status" value="1"/>
</dbReference>
<dbReference type="Pfam" id="PF01817">
    <property type="entry name" value="CM_2"/>
    <property type="match status" value="1"/>
</dbReference>
<dbReference type="HOGENOM" id="CLU_131518_3_3_9"/>
<dbReference type="GO" id="GO:0046417">
    <property type="term" value="P:chorismate metabolic process"/>
    <property type="evidence" value="ECO:0007669"/>
    <property type="project" value="InterPro"/>
</dbReference>
<dbReference type="eggNOG" id="COG1605">
    <property type="taxonomic scope" value="Bacteria"/>
</dbReference>
<dbReference type="InterPro" id="IPR011279">
    <property type="entry name" value="Chorismate_mutase_GmP"/>
</dbReference>
<comment type="caution">
    <text evidence="3">The sequence shown here is derived from an EMBL/GenBank/DDBJ whole genome shotgun (WGS) entry which is preliminary data.</text>
</comment>
<proteinExistence type="predicted"/>
<dbReference type="AlphaFoldDB" id="H3NMH9"/>
<dbReference type="RefSeq" id="WP_005397730.1">
    <property type="nucleotide sequence ID" value="NZ_JH601088.1"/>
</dbReference>
<dbReference type="InterPro" id="IPR036979">
    <property type="entry name" value="CM_dom_sf"/>
</dbReference>
<dbReference type="OrthoDB" id="9802281at2"/>